<dbReference type="Proteomes" id="UP000030746">
    <property type="component" value="Unassembled WGS sequence"/>
</dbReference>
<proteinExistence type="predicted"/>
<accession>V4CIT6</accession>
<dbReference type="AlphaFoldDB" id="V4CIT6"/>
<gene>
    <name evidence="1" type="ORF">LOTGIDRAFT_157249</name>
</gene>
<name>V4CIT6_LOTGI</name>
<organism evidence="1 2">
    <name type="scientific">Lottia gigantea</name>
    <name type="common">Giant owl limpet</name>
    <dbReference type="NCBI Taxonomy" id="225164"/>
    <lineage>
        <taxon>Eukaryota</taxon>
        <taxon>Metazoa</taxon>
        <taxon>Spiralia</taxon>
        <taxon>Lophotrochozoa</taxon>
        <taxon>Mollusca</taxon>
        <taxon>Gastropoda</taxon>
        <taxon>Patellogastropoda</taxon>
        <taxon>Lottioidea</taxon>
        <taxon>Lottiidae</taxon>
        <taxon>Lottia</taxon>
    </lineage>
</organism>
<dbReference type="GeneID" id="20237297"/>
<sequence length="121" mass="13802">MNETLITLDEIDTFVIRVKSARNEFIDCVYKSFNSKKEKTMSLLKPLFDVETVTEAYTGLCNNLTGIEVVSHLDCLTNTSALMPCYAQFNSYYDYLSVFIRLGSGERKDNIDHATRSFLCT</sequence>
<keyword evidence="2" id="KW-1185">Reference proteome</keyword>
<dbReference type="HOGENOM" id="CLU_2040705_0_0_1"/>
<dbReference type="RefSeq" id="XP_009047258.1">
    <property type="nucleotide sequence ID" value="XM_009049010.1"/>
</dbReference>
<dbReference type="EMBL" id="KB200329">
    <property type="protein sequence ID" value="ESP02100.1"/>
    <property type="molecule type" value="Genomic_DNA"/>
</dbReference>
<dbReference type="CTD" id="20237297"/>
<reference evidence="1 2" key="1">
    <citation type="journal article" date="2013" name="Nature">
        <title>Insights into bilaterian evolution from three spiralian genomes.</title>
        <authorList>
            <person name="Simakov O."/>
            <person name="Marletaz F."/>
            <person name="Cho S.J."/>
            <person name="Edsinger-Gonzales E."/>
            <person name="Havlak P."/>
            <person name="Hellsten U."/>
            <person name="Kuo D.H."/>
            <person name="Larsson T."/>
            <person name="Lv J."/>
            <person name="Arendt D."/>
            <person name="Savage R."/>
            <person name="Osoegawa K."/>
            <person name="de Jong P."/>
            <person name="Grimwood J."/>
            <person name="Chapman J.A."/>
            <person name="Shapiro H."/>
            <person name="Aerts A."/>
            <person name="Otillar R.P."/>
            <person name="Terry A.Y."/>
            <person name="Boore J.L."/>
            <person name="Grigoriev I.V."/>
            <person name="Lindberg D.R."/>
            <person name="Seaver E.C."/>
            <person name="Weisblat D.A."/>
            <person name="Putnam N.H."/>
            <person name="Rokhsar D.S."/>
        </authorList>
    </citation>
    <scope>NUCLEOTIDE SEQUENCE [LARGE SCALE GENOMIC DNA]</scope>
</reference>
<evidence type="ECO:0000313" key="2">
    <source>
        <dbReference type="Proteomes" id="UP000030746"/>
    </source>
</evidence>
<protein>
    <submittedName>
        <fullName evidence="1">Uncharacterized protein</fullName>
    </submittedName>
</protein>
<dbReference type="OrthoDB" id="6145934at2759"/>
<evidence type="ECO:0000313" key="1">
    <source>
        <dbReference type="EMBL" id="ESP02100.1"/>
    </source>
</evidence>
<dbReference type="KEGG" id="lgi:LOTGIDRAFT_157249"/>